<dbReference type="PANTHER" id="PTHR22642:SF2">
    <property type="entry name" value="PROTEIN LONG AFTER FAR-RED 3"/>
    <property type="match status" value="1"/>
</dbReference>
<gene>
    <name evidence="3" type="ORF">SLS63_009063</name>
</gene>
<protein>
    <recommendedName>
        <fullName evidence="2">Amidohydrolase 3 domain-containing protein</fullName>
    </recommendedName>
</protein>
<feature type="domain" description="Amidohydrolase 3" evidence="2">
    <location>
        <begin position="107"/>
        <end position="584"/>
    </location>
</feature>
<comment type="caution">
    <text evidence="3">The sequence shown here is derived from an EMBL/GenBank/DDBJ whole genome shotgun (WGS) entry which is preliminary data.</text>
</comment>
<feature type="chain" id="PRO_5045832752" description="Amidohydrolase 3 domain-containing protein" evidence="1">
    <location>
        <begin position="19"/>
        <end position="589"/>
    </location>
</feature>
<feature type="signal peptide" evidence="1">
    <location>
        <begin position="1"/>
        <end position="18"/>
    </location>
</feature>
<dbReference type="InterPro" id="IPR013108">
    <property type="entry name" value="Amidohydro_3"/>
</dbReference>
<dbReference type="Gene3D" id="3.10.310.70">
    <property type="match status" value="1"/>
</dbReference>
<evidence type="ECO:0000256" key="1">
    <source>
        <dbReference type="SAM" id="SignalP"/>
    </source>
</evidence>
<reference evidence="3 4" key="1">
    <citation type="submission" date="2024-02" db="EMBL/GenBank/DDBJ databases">
        <title>De novo assembly and annotation of 12 fungi associated with fruit tree decline syndrome in Ontario, Canada.</title>
        <authorList>
            <person name="Sulman M."/>
            <person name="Ellouze W."/>
            <person name="Ilyukhin E."/>
        </authorList>
    </citation>
    <scope>NUCLEOTIDE SEQUENCE [LARGE SCALE GENOMIC DNA]</scope>
    <source>
        <strain evidence="3 4">M169</strain>
    </source>
</reference>
<name>A0ABR1P104_DIAER</name>
<dbReference type="CDD" id="cd01300">
    <property type="entry name" value="YtcJ_like"/>
    <property type="match status" value="1"/>
</dbReference>
<keyword evidence="1" id="KW-0732">Signal</keyword>
<evidence type="ECO:0000259" key="2">
    <source>
        <dbReference type="Pfam" id="PF07969"/>
    </source>
</evidence>
<evidence type="ECO:0000313" key="4">
    <source>
        <dbReference type="Proteomes" id="UP001430848"/>
    </source>
</evidence>
<sequence length="589" mass="62696">MFLPGILVTALLSSMVNAQGNVTCNATSSLATMQLPSGDDLMTRLSDAVNTTTLGAELVVRNASIFTAAEGASSTARGFAVKNGSFIAVTGNDTDLEPFIGSNTVVKDLAGAPIVPGLFDTHIHHIGGGKKILKEVQFPSSASVDEVLQTVKSWAGNMTNATAWITGGSWGSVLLPEISNTAALARLDEASGGHPVLLDDDSHHNAWANTAALKAAGVYTSTSTGVLIEGAVTPVRQAQAAAEPDTIEDLKEYSLAAWDLLHSYGVTSIQDAAVSSEQLDALVALDEEDKLQGWVSNCLAMNGGFATPGLNVTEFDQHAREVHRDRVRTDFTKLVLDGVPPTQTAGFLETYLPSAEHGCNYHGLVYNTTEEIVDTLRLYRAQGRSTKIHCAGDWSVQVAMDAFEILRAEGSTQKYHIAHGQFVTPEDRRRMKLLNVVAEVSPFIWYPGIIPQSIATVLPEEMASHMQPNRDLLDLGVLVAGGSDWSVSAVPNPWEGIGGLVTRQDPTGQFPGTLWEEQAVTVEEAIRIFSINGAKAAGLDDVVGSIEVGKAANFIVVDRDPFKVDTTEIGLTKVLSTTVAGKETFSQSV</sequence>
<dbReference type="Proteomes" id="UP001430848">
    <property type="component" value="Unassembled WGS sequence"/>
</dbReference>
<dbReference type="InterPro" id="IPR033932">
    <property type="entry name" value="YtcJ-like"/>
</dbReference>
<dbReference type="PANTHER" id="PTHR22642">
    <property type="entry name" value="IMIDAZOLONEPROPIONASE"/>
    <property type="match status" value="1"/>
</dbReference>
<dbReference type="SUPFAM" id="SSF51556">
    <property type="entry name" value="Metallo-dependent hydrolases"/>
    <property type="match status" value="1"/>
</dbReference>
<dbReference type="Gene3D" id="3.20.20.140">
    <property type="entry name" value="Metal-dependent hydrolases"/>
    <property type="match status" value="1"/>
</dbReference>
<accession>A0ABR1P104</accession>
<dbReference type="EMBL" id="JAKNSF020000063">
    <property type="protein sequence ID" value="KAK7723034.1"/>
    <property type="molecule type" value="Genomic_DNA"/>
</dbReference>
<dbReference type="InterPro" id="IPR011059">
    <property type="entry name" value="Metal-dep_hydrolase_composite"/>
</dbReference>
<dbReference type="SUPFAM" id="SSF51338">
    <property type="entry name" value="Composite domain of metallo-dependent hydrolases"/>
    <property type="match status" value="1"/>
</dbReference>
<dbReference type="Gene3D" id="2.30.40.10">
    <property type="entry name" value="Urease, subunit C, domain 1"/>
    <property type="match status" value="1"/>
</dbReference>
<keyword evidence="4" id="KW-1185">Reference proteome</keyword>
<dbReference type="Pfam" id="PF07969">
    <property type="entry name" value="Amidohydro_3"/>
    <property type="match status" value="1"/>
</dbReference>
<proteinExistence type="predicted"/>
<evidence type="ECO:0000313" key="3">
    <source>
        <dbReference type="EMBL" id="KAK7723034.1"/>
    </source>
</evidence>
<dbReference type="InterPro" id="IPR032466">
    <property type="entry name" value="Metal_Hydrolase"/>
</dbReference>
<organism evidence="3 4">
    <name type="scientific">Diaporthe eres</name>
    <name type="common">Phomopsis oblonga</name>
    <dbReference type="NCBI Taxonomy" id="83184"/>
    <lineage>
        <taxon>Eukaryota</taxon>
        <taxon>Fungi</taxon>
        <taxon>Dikarya</taxon>
        <taxon>Ascomycota</taxon>
        <taxon>Pezizomycotina</taxon>
        <taxon>Sordariomycetes</taxon>
        <taxon>Sordariomycetidae</taxon>
        <taxon>Diaporthales</taxon>
        <taxon>Diaporthaceae</taxon>
        <taxon>Diaporthe</taxon>
        <taxon>Diaporthe eres species complex</taxon>
    </lineage>
</organism>